<accession>A0A7W5DT86</accession>
<reference evidence="8 9" key="1">
    <citation type="submission" date="2020-08" db="EMBL/GenBank/DDBJ databases">
        <title>Genomic Encyclopedia of Type Strains, Phase IV (KMG-IV): sequencing the most valuable type-strain genomes for metagenomic binning, comparative biology and taxonomic classification.</title>
        <authorList>
            <person name="Goeker M."/>
        </authorList>
    </citation>
    <scope>NUCLEOTIDE SEQUENCE [LARGE SCALE GENOMIC DNA]</scope>
    <source>
        <strain evidence="8 9">DSM 27471</strain>
    </source>
</reference>
<feature type="site" description="Important for catalytic activity, responsible for pKa modulation of the active site Glu and correct orientation of both the proton donor and substrate" evidence="5">
    <location>
        <position position="162"/>
    </location>
</feature>
<gene>
    <name evidence="8" type="ORF">FHX64_002852</name>
</gene>
<dbReference type="EMBL" id="JACHYB010000002">
    <property type="protein sequence ID" value="MBB3188654.1"/>
    <property type="molecule type" value="Genomic_DNA"/>
</dbReference>
<comment type="similarity">
    <text evidence="1 6">Belongs to the glycosyl hydrolase 43 family.</text>
</comment>
<dbReference type="SUPFAM" id="SSF75005">
    <property type="entry name" value="Arabinanase/levansucrase/invertase"/>
    <property type="match status" value="1"/>
</dbReference>
<keyword evidence="7" id="KW-0732">Signal</keyword>
<evidence type="ECO:0000256" key="4">
    <source>
        <dbReference type="PIRSR" id="PIRSR606710-1"/>
    </source>
</evidence>
<dbReference type="InterPro" id="IPR051795">
    <property type="entry name" value="Glycosyl_Hydrlase_43"/>
</dbReference>
<evidence type="ECO:0000256" key="2">
    <source>
        <dbReference type="ARBA" id="ARBA00022801"/>
    </source>
</evidence>
<comment type="caution">
    <text evidence="8">The sequence shown here is derived from an EMBL/GenBank/DDBJ whole genome shotgun (WGS) entry which is preliminary data.</text>
</comment>
<dbReference type="Gene3D" id="2.115.10.20">
    <property type="entry name" value="Glycosyl hydrolase domain, family 43"/>
    <property type="match status" value="1"/>
</dbReference>
<feature type="chain" id="PRO_5030668526" evidence="7">
    <location>
        <begin position="24"/>
        <end position="360"/>
    </location>
</feature>
<keyword evidence="2 6" id="KW-0378">Hydrolase</keyword>
<dbReference type="GO" id="GO:0005975">
    <property type="term" value="P:carbohydrate metabolic process"/>
    <property type="evidence" value="ECO:0007669"/>
    <property type="project" value="InterPro"/>
</dbReference>
<evidence type="ECO:0000256" key="7">
    <source>
        <dbReference type="SAM" id="SignalP"/>
    </source>
</evidence>
<feature type="active site" description="Proton donor" evidence="4">
    <location>
        <position position="230"/>
    </location>
</feature>
<keyword evidence="9" id="KW-1185">Reference proteome</keyword>
<organism evidence="8 9">
    <name type="scientific">Microbacter margulisiae</name>
    <dbReference type="NCBI Taxonomy" id="1350067"/>
    <lineage>
        <taxon>Bacteria</taxon>
        <taxon>Pseudomonadati</taxon>
        <taxon>Bacteroidota</taxon>
        <taxon>Bacteroidia</taxon>
        <taxon>Bacteroidales</taxon>
        <taxon>Porphyromonadaceae</taxon>
        <taxon>Microbacter</taxon>
    </lineage>
</organism>
<keyword evidence="3 6" id="KW-0326">Glycosidase</keyword>
<dbReference type="AlphaFoldDB" id="A0A7W5DT86"/>
<protein>
    <submittedName>
        <fullName evidence="8">Beta-xylosidase</fullName>
    </submittedName>
</protein>
<evidence type="ECO:0000256" key="6">
    <source>
        <dbReference type="RuleBase" id="RU361187"/>
    </source>
</evidence>
<proteinExistence type="inferred from homology"/>
<evidence type="ECO:0000256" key="1">
    <source>
        <dbReference type="ARBA" id="ARBA00009865"/>
    </source>
</evidence>
<evidence type="ECO:0000256" key="3">
    <source>
        <dbReference type="ARBA" id="ARBA00023295"/>
    </source>
</evidence>
<sequence>MPKIIFLTGFVLMVELCSFYSCGQNVSNQKLTLIPDTCYTYTNPVGGITNIGDPYVLQYGGKYYMYATSSQIGFKVWESSNLVDWEEKGFALTKFNNGDQWGQGNFWAPEVKYHNGKFYMVYSAIGDNGKMKVRIAKSDSPLGPFIDWGQPFFNEDSYSYIDGDVFLDKNKSYLFFVRDCSTNIINGNHVSQICVVELNNDLSKTVGTPETILSPDQKWENINQNWMWNEGPFVMKYKQEYYLLYSGNCYTDPNYSIGVATAHSPMGPWTKYSGNPILKKNLPLGVSGPGHCMVTMSPDSSEYFIVYHTHTDFNHPSGNRNMCIDRLVFQNGIPHVVGPTRSPQPLPSGVKYRIIYSEKE</sequence>
<dbReference type="GO" id="GO:0004553">
    <property type="term" value="F:hydrolase activity, hydrolyzing O-glycosyl compounds"/>
    <property type="evidence" value="ECO:0007669"/>
    <property type="project" value="InterPro"/>
</dbReference>
<evidence type="ECO:0000313" key="9">
    <source>
        <dbReference type="Proteomes" id="UP000544222"/>
    </source>
</evidence>
<feature type="active site" description="Proton acceptor" evidence="4">
    <location>
        <position position="53"/>
    </location>
</feature>
<dbReference type="CDD" id="cd08991">
    <property type="entry name" value="GH43_HoAraf43-like"/>
    <property type="match status" value="1"/>
</dbReference>
<dbReference type="Proteomes" id="UP000544222">
    <property type="component" value="Unassembled WGS sequence"/>
</dbReference>
<feature type="signal peptide" evidence="7">
    <location>
        <begin position="1"/>
        <end position="23"/>
    </location>
</feature>
<name>A0A7W5DT86_9PORP</name>
<evidence type="ECO:0000313" key="8">
    <source>
        <dbReference type="EMBL" id="MBB3188654.1"/>
    </source>
</evidence>
<evidence type="ECO:0000256" key="5">
    <source>
        <dbReference type="PIRSR" id="PIRSR606710-2"/>
    </source>
</evidence>
<dbReference type="PANTHER" id="PTHR42812:SF5">
    <property type="entry name" value="ENDO-ARABINASE"/>
    <property type="match status" value="1"/>
</dbReference>
<dbReference type="RefSeq" id="WP_221202218.1">
    <property type="nucleotide sequence ID" value="NZ_JACHYB010000002.1"/>
</dbReference>
<dbReference type="InterPro" id="IPR023296">
    <property type="entry name" value="Glyco_hydro_beta-prop_sf"/>
</dbReference>
<dbReference type="Pfam" id="PF04616">
    <property type="entry name" value="Glyco_hydro_43"/>
    <property type="match status" value="1"/>
</dbReference>
<dbReference type="PANTHER" id="PTHR42812">
    <property type="entry name" value="BETA-XYLOSIDASE"/>
    <property type="match status" value="1"/>
</dbReference>
<dbReference type="InterPro" id="IPR006710">
    <property type="entry name" value="Glyco_hydro_43"/>
</dbReference>